<dbReference type="WBParaSite" id="Gr19_v10_g7753.t1">
    <property type="protein sequence ID" value="Gr19_v10_g7753.t1"/>
    <property type="gene ID" value="Gr19_v10_g7753"/>
</dbReference>
<organism evidence="9 10">
    <name type="scientific">Globodera rostochiensis</name>
    <name type="common">Golden nematode worm</name>
    <name type="synonym">Heterodera rostochiensis</name>
    <dbReference type="NCBI Taxonomy" id="31243"/>
    <lineage>
        <taxon>Eukaryota</taxon>
        <taxon>Metazoa</taxon>
        <taxon>Ecdysozoa</taxon>
        <taxon>Nematoda</taxon>
        <taxon>Chromadorea</taxon>
        <taxon>Rhabditida</taxon>
        <taxon>Tylenchina</taxon>
        <taxon>Tylenchomorpha</taxon>
        <taxon>Tylenchoidea</taxon>
        <taxon>Heteroderidae</taxon>
        <taxon>Heteroderinae</taxon>
        <taxon>Globodera</taxon>
    </lineage>
</organism>
<dbReference type="InterPro" id="IPR027417">
    <property type="entry name" value="P-loop_NTPase"/>
</dbReference>
<dbReference type="Gene3D" id="3.40.50.300">
    <property type="entry name" value="P-loop containing nucleotide triphosphate hydrolases"/>
    <property type="match status" value="1"/>
</dbReference>
<dbReference type="PANTHER" id="PTHR47959">
    <property type="entry name" value="ATP-DEPENDENT RNA HELICASE RHLE-RELATED"/>
    <property type="match status" value="1"/>
</dbReference>
<dbReference type="InterPro" id="IPR050079">
    <property type="entry name" value="DEAD_box_RNA_helicase"/>
</dbReference>
<evidence type="ECO:0000313" key="10">
    <source>
        <dbReference type="WBParaSite" id="Gr19_v10_g7753.t1"/>
    </source>
</evidence>
<evidence type="ECO:0000313" key="9">
    <source>
        <dbReference type="Proteomes" id="UP000887572"/>
    </source>
</evidence>
<dbReference type="InterPro" id="IPR011545">
    <property type="entry name" value="DEAD/DEAH_box_helicase_dom"/>
</dbReference>
<dbReference type="SUPFAM" id="SSF52540">
    <property type="entry name" value="P-loop containing nucleoside triphosphate hydrolases"/>
    <property type="match status" value="1"/>
</dbReference>
<dbReference type="InterPro" id="IPR014014">
    <property type="entry name" value="RNA_helicase_DEAD_Q_motif"/>
</dbReference>
<dbReference type="PROSITE" id="PS51195">
    <property type="entry name" value="Q_MOTIF"/>
    <property type="match status" value="1"/>
</dbReference>
<dbReference type="Pfam" id="PF00270">
    <property type="entry name" value="DEAD"/>
    <property type="match status" value="1"/>
</dbReference>
<feature type="region of interest" description="Disordered" evidence="7">
    <location>
        <begin position="1"/>
        <end position="58"/>
    </location>
</feature>
<feature type="domain" description="DEAD-box RNA helicase Q" evidence="8">
    <location>
        <begin position="174"/>
        <end position="202"/>
    </location>
</feature>
<feature type="compositionally biased region" description="Polar residues" evidence="7">
    <location>
        <begin position="14"/>
        <end position="28"/>
    </location>
</feature>
<keyword evidence="5" id="KW-0067">ATP-binding</keyword>
<keyword evidence="9" id="KW-1185">Reference proteome</keyword>
<dbReference type="AlphaFoldDB" id="A0A914I8Q0"/>
<dbReference type="GO" id="GO:0005524">
    <property type="term" value="F:ATP binding"/>
    <property type="evidence" value="ECO:0007669"/>
    <property type="project" value="UniProtKB-KW"/>
</dbReference>
<evidence type="ECO:0000256" key="6">
    <source>
        <dbReference type="PROSITE-ProRule" id="PRU00552"/>
    </source>
</evidence>
<evidence type="ECO:0000256" key="4">
    <source>
        <dbReference type="ARBA" id="ARBA00022806"/>
    </source>
</evidence>
<name>A0A914I8Q0_GLORO</name>
<dbReference type="EC" id="3.6.4.13" evidence="1"/>
<evidence type="ECO:0000256" key="7">
    <source>
        <dbReference type="SAM" id="MobiDB-lite"/>
    </source>
</evidence>
<evidence type="ECO:0000256" key="1">
    <source>
        <dbReference type="ARBA" id="ARBA00012552"/>
    </source>
</evidence>
<dbReference type="Proteomes" id="UP000887572">
    <property type="component" value="Unplaced"/>
</dbReference>
<accession>A0A914I8Q0</accession>
<evidence type="ECO:0000256" key="5">
    <source>
        <dbReference type="ARBA" id="ARBA00022840"/>
    </source>
</evidence>
<evidence type="ECO:0000256" key="3">
    <source>
        <dbReference type="ARBA" id="ARBA00022801"/>
    </source>
</evidence>
<keyword evidence="2" id="KW-0547">Nucleotide-binding</keyword>
<protein>
    <recommendedName>
        <fullName evidence="1">RNA helicase</fullName>
        <ecNumber evidence="1">3.6.4.13</ecNumber>
    </recommendedName>
</protein>
<dbReference type="GO" id="GO:0003724">
    <property type="term" value="F:RNA helicase activity"/>
    <property type="evidence" value="ECO:0007669"/>
    <property type="project" value="UniProtKB-EC"/>
</dbReference>
<evidence type="ECO:0000259" key="8">
    <source>
        <dbReference type="PROSITE" id="PS51195"/>
    </source>
</evidence>
<sequence length="272" mass="30150">MLYPPEIVDDFDDSGSQSDEANSQNWESESVKIVQKAKKEEFEPSGGGGSEGKKACGNEVDQLGGLRRFLKQNSTQTSLEERIRQERQRIWPKGNDELKLIEYTSNELNNDAVRNKFFDAGENGVELLQEAPNKTDRVRLKRAKNKRAKSDGAEQFFDSCSNQIAASANSARQLTFNDLNLSRPLLKAVSEAGFQCPTPIQTACIPVALAGRDICASSATGTGKTAAFMLPILERLLYRPSRRISVTRVLSADNSQNTAVWKFVLLQVVDLF</sequence>
<proteinExistence type="predicted"/>
<feature type="short sequence motif" description="Q motif" evidence="6">
    <location>
        <begin position="174"/>
        <end position="202"/>
    </location>
</feature>
<keyword evidence="4" id="KW-0347">Helicase</keyword>
<dbReference type="GO" id="GO:0005829">
    <property type="term" value="C:cytosol"/>
    <property type="evidence" value="ECO:0007669"/>
    <property type="project" value="TreeGrafter"/>
</dbReference>
<dbReference type="GO" id="GO:0016787">
    <property type="term" value="F:hydrolase activity"/>
    <property type="evidence" value="ECO:0007669"/>
    <property type="project" value="UniProtKB-KW"/>
</dbReference>
<keyword evidence="3" id="KW-0378">Hydrolase</keyword>
<dbReference type="GO" id="GO:0003676">
    <property type="term" value="F:nucleic acid binding"/>
    <property type="evidence" value="ECO:0007669"/>
    <property type="project" value="InterPro"/>
</dbReference>
<dbReference type="PANTHER" id="PTHR47959:SF1">
    <property type="entry name" value="ATP-DEPENDENT RNA HELICASE DBPA"/>
    <property type="match status" value="1"/>
</dbReference>
<evidence type="ECO:0000256" key="2">
    <source>
        <dbReference type="ARBA" id="ARBA00022741"/>
    </source>
</evidence>
<reference evidence="10" key="1">
    <citation type="submission" date="2022-11" db="UniProtKB">
        <authorList>
            <consortium name="WormBaseParasite"/>
        </authorList>
    </citation>
    <scope>IDENTIFICATION</scope>
</reference>